<proteinExistence type="predicted"/>
<comment type="caution">
    <text evidence="1">The sequence shown here is derived from an EMBL/GenBank/DDBJ whole genome shotgun (WGS) entry which is preliminary data.</text>
</comment>
<keyword evidence="2" id="KW-1185">Reference proteome</keyword>
<dbReference type="AlphaFoldDB" id="A0AAJ5C5J3"/>
<evidence type="ECO:0000313" key="2">
    <source>
        <dbReference type="Proteomes" id="UP001294444"/>
    </source>
</evidence>
<dbReference type="EMBL" id="OAPG01000007">
    <property type="protein sequence ID" value="SNX84797.1"/>
    <property type="molecule type" value="Genomic_DNA"/>
</dbReference>
<gene>
    <name evidence="1" type="ORF">MEPE_03506</name>
</gene>
<sequence length="119" mass="13732">MWVSPYRFGLRVDARHVQVDVILLVCQRTSDRAAALRLSHRAFKSTVYRVTTKDFIVILVYNLMNVEYGPLNAQAKTIRPFDLNALYFVNFWGLKFRLLTKCGGWDASLYMVPLDGIKS</sequence>
<name>A0AAJ5C5J3_9BASI</name>
<reference evidence="1" key="1">
    <citation type="submission" date="2023-10" db="EMBL/GenBank/DDBJ databases">
        <authorList>
            <person name="Guldener U."/>
        </authorList>
    </citation>
    <scope>NUCLEOTIDE SEQUENCE</scope>
    <source>
        <strain evidence="1">Mp4</strain>
    </source>
</reference>
<dbReference type="Proteomes" id="UP001294444">
    <property type="component" value="Unassembled WGS sequence"/>
</dbReference>
<evidence type="ECO:0000313" key="1">
    <source>
        <dbReference type="EMBL" id="SNX84797.1"/>
    </source>
</evidence>
<protein>
    <submittedName>
        <fullName evidence="1">Uncharacterized protein</fullName>
    </submittedName>
</protein>
<organism evidence="1 2">
    <name type="scientific">Melanopsichium pennsylvanicum</name>
    <dbReference type="NCBI Taxonomy" id="63383"/>
    <lineage>
        <taxon>Eukaryota</taxon>
        <taxon>Fungi</taxon>
        <taxon>Dikarya</taxon>
        <taxon>Basidiomycota</taxon>
        <taxon>Ustilaginomycotina</taxon>
        <taxon>Ustilaginomycetes</taxon>
        <taxon>Ustilaginales</taxon>
        <taxon>Ustilaginaceae</taxon>
        <taxon>Melanopsichium</taxon>
    </lineage>
</organism>
<accession>A0AAJ5C5J3</accession>